<dbReference type="GO" id="GO:0005886">
    <property type="term" value="C:plasma membrane"/>
    <property type="evidence" value="ECO:0007669"/>
    <property type="project" value="UniProtKB-SubCell"/>
</dbReference>
<evidence type="ECO:0000256" key="5">
    <source>
        <dbReference type="ARBA" id="ARBA00023136"/>
    </source>
</evidence>
<feature type="transmembrane region" description="Helical" evidence="6">
    <location>
        <begin position="409"/>
        <end position="431"/>
    </location>
</feature>
<dbReference type="EMBL" id="LFWU01000118">
    <property type="protein sequence ID" value="KON30676.1"/>
    <property type="molecule type" value="Genomic_DNA"/>
</dbReference>
<gene>
    <name evidence="7" type="ORF">AC477_04775</name>
</gene>
<evidence type="ECO:0000256" key="6">
    <source>
        <dbReference type="SAM" id="Phobius"/>
    </source>
</evidence>
<feature type="transmembrane region" description="Helical" evidence="6">
    <location>
        <begin position="351"/>
        <end position="369"/>
    </location>
</feature>
<protein>
    <submittedName>
        <fullName evidence="7">Uncharacterized protein</fullName>
    </submittedName>
</protein>
<feature type="transmembrane region" description="Helical" evidence="6">
    <location>
        <begin position="49"/>
        <end position="72"/>
    </location>
</feature>
<dbReference type="PANTHER" id="PTHR30250">
    <property type="entry name" value="PST FAMILY PREDICTED COLANIC ACID TRANSPORTER"/>
    <property type="match status" value="1"/>
</dbReference>
<feature type="transmembrane region" description="Helical" evidence="6">
    <location>
        <begin position="381"/>
        <end position="403"/>
    </location>
</feature>
<keyword evidence="2" id="KW-1003">Cell membrane</keyword>
<feature type="transmembrane region" description="Helical" evidence="6">
    <location>
        <begin position="323"/>
        <end position="345"/>
    </location>
</feature>
<evidence type="ECO:0000256" key="2">
    <source>
        <dbReference type="ARBA" id="ARBA00022475"/>
    </source>
</evidence>
<evidence type="ECO:0000313" key="7">
    <source>
        <dbReference type="EMBL" id="KON30676.1"/>
    </source>
</evidence>
<keyword evidence="4 6" id="KW-1133">Transmembrane helix</keyword>
<feature type="transmembrane region" description="Helical" evidence="6">
    <location>
        <begin position="140"/>
        <end position="159"/>
    </location>
</feature>
<comment type="subcellular location">
    <subcellularLocation>
        <location evidence="1">Cell membrane</location>
        <topology evidence="1">Multi-pass membrane protein</topology>
    </subcellularLocation>
</comment>
<name>A0A0M0BR09_9ARCH</name>
<dbReference type="Proteomes" id="UP000037237">
    <property type="component" value="Unassembled WGS sequence"/>
</dbReference>
<feature type="transmembrane region" description="Helical" evidence="6">
    <location>
        <begin position="171"/>
        <end position="194"/>
    </location>
</feature>
<reference evidence="7 8" key="1">
    <citation type="submission" date="2015-06" db="EMBL/GenBank/DDBJ databases">
        <title>New insights into the roles of widespread benthic archaea in carbon and nitrogen cycling.</title>
        <authorList>
            <person name="Lazar C.S."/>
            <person name="Baker B.J."/>
            <person name="Seitz K.W."/>
            <person name="Hyde A.S."/>
            <person name="Dick G.J."/>
            <person name="Hinrichs K.-U."/>
            <person name="Teske A.P."/>
        </authorList>
    </citation>
    <scope>NUCLEOTIDE SEQUENCE [LARGE SCALE GENOMIC DNA]</scope>
    <source>
        <strain evidence="7">SG8-32-1</strain>
    </source>
</reference>
<dbReference type="AlphaFoldDB" id="A0A0M0BR09"/>
<feature type="transmembrane region" description="Helical" evidence="6">
    <location>
        <begin position="214"/>
        <end position="238"/>
    </location>
</feature>
<feature type="transmembrane region" description="Helical" evidence="6">
    <location>
        <begin position="78"/>
        <end position="95"/>
    </location>
</feature>
<dbReference type="PATRIC" id="fig|1685124.3.peg.957"/>
<comment type="caution">
    <text evidence="7">The sequence shown here is derived from an EMBL/GenBank/DDBJ whole genome shotgun (WGS) entry which is preliminary data.</text>
</comment>
<feature type="transmembrane region" description="Helical" evidence="6">
    <location>
        <begin position="259"/>
        <end position="284"/>
    </location>
</feature>
<dbReference type="InterPro" id="IPR050833">
    <property type="entry name" value="Poly_Biosynth_Transport"/>
</dbReference>
<keyword evidence="5 6" id="KW-0472">Membrane</keyword>
<evidence type="ECO:0000256" key="3">
    <source>
        <dbReference type="ARBA" id="ARBA00022692"/>
    </source>
</evidence>
<evidence type="ECO:0000256" key="1">
    <source>
        <dbReference type="ARBA" id="ARBA00004651"/>
    </source>
</evidence>
<feature type="transmembrane region" description="Helical" evidence="6">
    <location>
        <begin position="6"/>
        <end position="28"/>
    </location>
</feature>
<evidence type="ECO:0000313" key="8">
    <source>
        <dbReference type="Proteomes" id="UP000037237"/>
    </source>
</evidence>
<organism evidence="7 8">
    <name type="scientific">miscellaneous Crenarchaeota group-1 archaeon SG8-32-1</name>
    <dbReference type="NCBI Taxonomy" id="1685124"/>
    <lineage>
        <taxon>Archaea</taxon>
        <taxon>Candidatus Bathyarchaeota</taxon>
        <taxon>MCG-1</taxon>
    </lineage>
</organism>
<accession>A0A0M0BR09</accession>
<feature type="transmembrane region" description="Helical" evidence="6">
    <location>
        <begin position="107"/>
        <end position="134"/>
    </location>
</feature>
<keyword evidence="3 6" id="KW-0812">Transmembrane</keyword>
<dbReference type="PANTHER" id="PTHR30250:SF11">
    <property type="entry name" value="O-ANTIGEN TRANSPORTER-RELATED"/>
    <property type="match status" value="1"/>
</dbReference>
<sequence>MSILNFLAATFALLTLLELPTALTKFASEKFGKNQKEESVATQRKIIKTVMMMSITGFIAAILLSQLISQQIWNNTEYLILLIINFTYAFLHNINKLLNSVFQALYLFGKMATITIIFVILSRAIAIILAFLGFGVTGVLVGYIIGLIIALIVAIKFLHGKIPKTNKTIPLKPILIFSLPLFLTQITALILNWADIVIINTLTGDLSITGVYTITLNSVGALSLLYIPIMTTIFPKLSTHHGLEKTQKMSNILKTSSRIILYLLVPSCIGLAIIAPTALTLFYGSSYAKGAIPLAILSIATIVNALFNLYTTTFGAIGKTGQVLKINIIAAVSTILSLLVLVPIFETTGAALARLFTVILTIALAIYLLKKEIKLQIDQEALWKSIISTLAFVPFLFSIEFFFSANLSTIQMLLIELPLGAAIYVFSLYILKALKQEDFQLLKQALPKPLTKYIKNIERKIVR</sequence>
<dbReference type="Pfam" id="PF13440">
    <property type="entry name" value="Polysacc_synt_3"/>
    <property type="match status" value="1"/>
</dbReference>
<feature type="transmembrane region" description="Helical" evidence="6">
    <location>
        <begin position="290"/>
        <end position="311"/>
    </location>
</feature>
<proteinExistence type="predicted"/>
<evidence type="ECO:0000256" key="4">
    <source>
        <dbReference type="ARBA" id="ARBA00022989"/>
    </source>
</evidence>